<protein>
    <recommendedName>
        <fullName evidence="4">Replication protein</fullName>
    </recommendedName>
</protein>
<reference evidence="2 3" key="1">
    <citation type="submission" date="2020-06" db="EMBL/GenBank/DDBJ databases">
        <title>NJ-3-1, isolated from saline soil.</title>
        <authorList>
            <person name="Cui H.L."/>
            <person name="Shi X."/>
        </authorList>
    </citation>
    <scope>NUCLEOTIDE SEQUENCE [LARGE SCALE GENOMIC DNA]</scope>
    <source>
        <strain evidence="2 3">NJ-3-1</strain>
    </source>
</reference>
<evidence type="ECO:0000313" key="3">
    <source>
        <dbReference type="Proteomes" id="UP000509626"/>
    </source>
</evidence>
<name>A0A7D5QL84_9EURY</name>
<dbReference type="KEGG" id="halu:HUG12_13290"/>
<feature type="region of interest" description="Disordered" evidence="1">
    <location>
        <begin position="109"/>
        <end position="131"/>
    </location>
</feature>
<dbReference type="OrthoDB" id="296201at2157"/>
<keyword evidence="3" id="KW-1185">Reference proteome</keyword>
<feature type="compositionally biased region" description="Gly residues" evidence="1">
    <location>
        <begin position="380"/>
        <end position="390"/>
    </location>
</feature>
<sequence>MSSRDTPVRDDRWAGDGREADKWALVETARNHPEGLPFSRWLALTFGEPDGADHELGRGVLADAGDLLHSEEPTGRVLVGTPDGEEIRETAPDLCWVYPRSALYLTANKHSPKHADRTEVGEPRGDEPKANARAALGRRRVVETDAERGHLLGTLATYRETTEDRYLRFDRVRGSGPEHVLAPYATRFNAPERVGAARSRYEEAWDVAGERYDSAVVLTPTTCPWWFESLAEAASSLSADVNRLKSWLASPSRLGDRPESVVVYEWADRALPHPHIILFGVNWAVSESELSHYWSARRDRGVVVDACRLRSRGPGAPWRWASSDERPEDARGRGPRAYFGKMLTAADEFARASPSEVRAASRALRRSGARGAVGSPEPGVGDGAGAGVEGAHGADRDADGALARGRRWWKLALYWATGMKWFTRSPSLAREDESAEDELPHVPCYEFVGVAKLGEMPGYVLRDAVVIPRRRGAPGSSKPPPGGGGS</sequence>
<proteinExistence type="predicted"/>
<evidence type="ECO:0000256" key="1">
    <source>
        <dbReference type="SAM" id="MobiDB-lite"/>
    </source>
</evidence>
<dbReference type="Proteomes" id="UP000509626">
    <property type="component" value="Chromosome"/>
</dbReference>
<organism evidence="2 3">
    <name type="scientific">Halorarum salinum</name>
    <dbReference type="NCBI Taxonomy" id="2743089"/>
    <lineage>
        <taxon>Archaea</taxon>
        <taxon>Methanobacteriati</taxon>
        <taxon>Methanobacteriota</taxon>
        <taxon>Stenosarchaea group</taxon>
        <taxon>Halobacteria</taxon>
        <taxon>Halobacteriales</taxon>
        <taxon>Haloferacaceae</taxon>
        <taxon>Halorarum</taxon>
    </lineage>
</organism>
<feature type="compositionally biased region" description="Basic and acidic residues" evidence="1">
    <location>
        <begin position="113"/>
        <end position="130"/>
    </location>
</feature>
<dbReference type="GeneID" id="56038451"/>
<dbReference type="AlphaFoldDB" id="A0A7D5QL84"/>
<feature type="region of interest" description="Disordered" evidence="1">
    <location>
        <begin position="315"/>
        <end position="334"/>
    </location>
</feature>
<gene>
    <name evidence="2" type="ORF">HUG12_13290</name>
</gene>
<accession>A0A7D5QL84</accession>
<dbReference type="EMBL" id="CP058579">
    <property type="protein sequence ID" value="QLG62645.1"/>
    <property type="molecule type" value="Genomic_DNA"/>
</dbReference>
<feature type="region of interest" description="Disordered" evidence="1">
    <location>
        <begin position="366"/>
        <end position="396"/>
    </location>
</feature>
<feature type="compositionally biased region" description="Low complexity" evidence="1">
    <location>
        <begin position="369"/>
        <end position="379"/>
    </location>
</feature>
<dbReference type="RefSeq" id="WP_179269230.1">
    <property type="nucleotide sequence ID" value="NZ_CP058579.1"/>
</dbReference>
<feature type="compositionally biased region" description="Basic and acidic residues" evidence="1">
    <location>
        <begin position="322"/>
        <end position="332"/>
    </location>
</feature>
<evidence type="ECO:0008006" key="4">
    <source>
        <dbReference type="Google" id="ProtNLM"/>
    </source>
</evidence>
<evidence type="ECO:0000313" key="2">
    <source>
        <dbReference type="EMBL" id="QLG62645.1"/>
    </source>
</evidence>